<protein>
    <submittedName>
        <fullName evidence="5">Uncharacterized protein</fullName>
    </submittedName>
</protein>
<reference evidence="5" key="1">
    <citation type="submission" date="2022-10" db="EMBL/GenBank/DDBJ databases">
        <authorList>
            <person name="Chen Y."/>
            <person name="Dougan E. K."/>
            <person name="Chan C."/>
            <person name="Rhodes N."/>
            <person name="Thang M."/>
        </authorList>
    </citation>
    <scope>NUCLEOTIDE SEQUENCE</scope>
</reference>
<evidence type="ECO:0000313" key="6">
    <source>
        <dbReference type="EMBL" id="CAL4795902.1"/>
    </source>
</evidence>
<comment type="caution">
    <text evidence="5">The sequence shown here is derived from an EMBL/GenBank/DDBJ whole genome shotgun (WGS) entry which is preliminary data.</text>
</comment>
<name>A0A9P1GCR1_9DINO</name>
<gene>
    <name evidence="5" type="ORF">C1SCF055_LOCUS34016</name>
</gene>
<dbReference type="PROSITE" id="PS50088">
    <property type="entry name" value="ANK_REPEAT"/>
    <property type="match status" value="2"/>
</dbReference>
<feature type="repeat" description="ANK" evidence="3">
    <location>
        <begin position="241"/>
        <end position="273"/>
    </location>
</feature>
<dbReference type="InterPro" id="IPR051631">
    <property type="entry name" value="Ankyrin-KH/SAM_domain"/>
</dbReference>
<proteinExistence type="predicted"/>
<evidence type="ECO:0000256" key="4">
    <source>
        <dbReference type="SAM" id="MobiDB-lite"/>
    </source>
</evidence>
<evidence type="ECO:0000313" key="7">
    <source>
        <dbReference type="Proteomes" id="UP001152797"/>
    </source>
</evidence>
<dbReference type="EMBL" id="CAMXCT030004334">
    <property type="protein sequence ID" value="CAL4795902.1"/>
    <property type="molecule type" value="Genomic_DNA"/>
</dbReference>
<organism evidence="5">
    <name type="scientific">Cladocopium goreaui</name>
    <dbReference type="NCBI Taxonomy" id="2562237"/>
    <lineage>
        <taxon>Eukaryota</taxon>
        <taxon>Sar</taxon>
        <taxon>Alveolata</taxon>
        <taxon>Dinophyceae</taxon>
        <taxon>Suessiales</taxon>
        <taxon>Symbiodiniaceae</taxon>
        <taxon>Cladocopium</taxon>
    </lineage>
</organism>
<feature type="region of interest" description="Disordered" evidence="4">
    <location>
        <begin position="1"/>
        <end position="97"/>
    </location>
</feature>
<evidence type="ECO:0000256" key="3">
    <source>
        <dbReference type="PROSITE-ProRule" id="PRU00023"/>
    </source>
</evidence>
<reference evidence="6 7" key="2">
    <citation type="submission" date="2024-05" db="EMBL/GenBank/DDBJ databases">
        <authorList>
            <person name="Chen Y."/>
            <person name="Shah S."/>
            <person name="Dougan E. K."/>
            <person name="Thang M."/>
            <person name="Chan C."/>
        </authorList>
    </citation>
    <scope>NUCLEOTIDE SEQUENCE [LARGE SCALE GENOMIC DNA]</scope>
</reference>
<dbReference type="GO" id="GO:0045087">
    <property type="term" value="P:innate immune response"/>
    <property type="evidence" value="ECO:0007669"/>
    <property type="project" value="TreeGrafter"/>
</dbReference>
<dbReference type="EMBL" id="CAMXCT020004334">
    <property type="protein sequence ID" value="CAL1161965.1"/>
    <property type="molecule type" value="Genomic_DNA"/>
</dbReference>
<dbReference type="PROSITE" id="PS50297">
    <property type="entry name" value="ANK_REP_REGION"/>
    <property type="match status" value="2"/>
</dbReference>
<sequence length="572" mass="62267">MSLFSEDDEDETTAAGSPVNEGDGDTVKTEGAVRAVPTEVKKKKKKATKRKEDAQDALPPSGERDSGPSELTDAVEDEFVQPRDLEQGPPAGGTAGGTVQNVVTYIADTVAETVATVASVIPSAQVEESEDVPEKTMSSKSGKVVKGKLFAASDALARYQSLGQRLYQAARVGDEKLVEELIQKDANLEECGRDDKESLPFYLTPLQVAAFNGQDKVVQVLLDKNAKIEALGQSEGNKKDLNWTPLHLAAHGGHTSTVELLLSRGAKYNPKDCFDRTPLEVASGTSGLVLATKPNAMQISRKDLITLLEKEGQNATEIIKTLMVDAVAVNGKGHASVEWKGEARLAERLQVVTCPRYTTNIRTSLTRQFPLAQVRDDDLDLKMLDINLLYFPEVKVLLKALPYFEASMVSDREVLAALASTGNEATLATDTVQAMIAAAWAKVRSRTAAEIMLNAINVSLLCYVSVAFRTGQAPPDKVLYILIFIHMKMTLEELAQQVQALGTQLHNAAKSIVDSQTVTLPPFLDVDQLTDLGYQILGCTALFRQIQSPEKLEKPFMALFSAMAWFRFCYSL</sequence>
<dbReference type="PANTHER" id="PTHR23206:SF7">
    <property type="entry name" value="PROTEIN KINASE DOMAIN-CONTAINING PROTEIN"/>
    <property type="match status" value="1"/>
</dbReference>
<dbReference type="InterPro" id="IPR036770">
    <property type="entry name" value="Ankyrin_rpt-contain_sf"/>
</dbReference>
<dbReference type="Gene3D" id="1.25.40.20">
    <property type="entry name" value="Ankyrin repeat-containing domain"/>
    <property type="match status" value="1"/>
</dbReference>
<dbReference type="Pfam" id="PF12796">
    <property type="entry name" value="Ank_2"/>
    <property type="match status" value="1"/>
</dbReference>
<keyword evidence="2 3" id="KW-0040">ANK repeat</keyword>
<evidence type="ECO:0000256" key="2">
    <source>
        <dbReference type="ARBA" id="ARBA00023043"/>
    </source>
</evidence>
<dbReference type="GO" id="GO:0005737">
    <property type="term" value="C:cytoplasm"/>
    <property type="evidence" value="ECO:0007669"/>
    <property type="project" value="TreeGrafter"/>
</dbReference>
<keyword evidence="7" id="KW-1185">Reference proteome</keyword>
<dbReference type="Proteomes" id="UP001152797">
    <property type="component" value="Unassembled WGS sequence"/>
</dbReference>
<feature type="repeat" description="ANK" evidence="3">
    <location>
        <begin position="204"/>
        <end position="233"/>
    </location>
</feature>
<dbReference type="SUPFAM" id="SSF48403">
    <property type="entry name" value="Ankyrin repeat"/>
    <property type="match status" value="1"/>
</dbReference>
<dbReference type="EMBL" id="CAMXCT010004334">
    <property type="protein sequence ID" value="CAI4008590.1"/>
    <property type="molecule type" value="Genomic_DNA"/>
</dbReference>
<accession>A0A9P1GCR1</accession>
<dbReference type="PANTHER" id="PTHR23206">
    <property type="entry name" value="MASK PROTEIN"/>
    <property type="match status" value="1"/>
</dbReference>
<keyword evidence="1" id="KW-0677">Repeat</keyword>
<dbReference type="AlphaFoldDB" id="A0A9P1GCR1"/>
<evidence type="ECO:0000313" key="5">
    <source>
        <dbReference type="EMBL" id="CAI4008590.1"/>
    </source>
</evidence>
<dbReference type="SMART" id="SM00248">
    <property type="entry name" value="ANK"/>
    <property type="match status" value="3"/>
</dbReference>
<dbReference type="OrthoDB" id="4772757at2759"/>
<dbReference type="InterPro" id="IPR002110">
    <property type="entry name" value="Ankyrin_rpt"/>
</dbReference>
<evidence type="ECO:0000256" key="1">
    <source>
        <dbReference type="ARBA" id="ARBA00022737"/>
    </source>
</evidence>
<feature type="compositionally biased region" description="Acidic residues" evidence="4">
    <location>
        <begin position="1"/>
        <end position="12"/>
    </location>
</feature>